<accession>A0A4R4Y8M6</accession>
<dbReference type="EMBL" id="SMKW01000066">
    <property type="protein sequence ID" value="TDD40841.1"/>
    <property type="molecule type" value="Genomic_DNA"/>
</dbReference>
<evidence type="ECO:0000313" key="2">
    <source>
        <dbReference type="Proteomes" id="UP000294947"/>
    </source>
</evidence>
<keyword evidence="2" id="KW-1185">Reference proteome</keyword>
<sequence>MRGIRGFFERFRPAGTPGAAARPGVPVDRVAEASAELAPVFALLEDAEVEARQVRANGREESARIRQEARERAEAIVADANARAGAVRADVVAELSGLGGGRACWACSPSRTGCRSSPSWSVPVRCRGENESCCWAAA</sequence>
<comment type="caution">
    <text evidence="1">The sequence shown here is derived from an EMBL/GenBank/DDBJ whole genome shotgun (WGS) entry which is preliminary data.</text>
</comment>
<evidence type="ECO:0000313" key="1">
    <source>
        <dbReference type="EMBL" id="TDD40841.1"/>
    </source>
</evidence>
<dbReference type="RefSeq" id="WP_132492764.1">
    <property type="nucleotide sequence ID" value="NZ_SMKW01000066.1"/>
</dbReference>
<proteinExistence type="predicted"/>
<name>A0A4R4Y8M6_9PSEU</name>
<reference evidence="1 2" key="1">
    <citation type="submission" date="2019-03" db="EMBL/GenBank/DDBJ databases">
        <title>Draft genome sequences of novel Actinobacteria.</title>
        <authorList>
            <person name="Sahin N."/>
            <person name="Ay H."/>
            <person name="Saygin H."/>
        </authorList>
    </citation>
    <scope>NUCLEOTIDE SEQUENCE [LARGE SCALE GENOMIC DNA]</scope>
    <source>
        <strain evidence="1 2">7K502</strain>
    </source>
</reference>
<dbReference type="AlphaFoldDB" id="A0A4R4Y8M6"/>
<dbReference type="Proteomes" id="UP000294947">
    <property type="component" value="Unassembled WGS sequence"/>
</dbReference>
<organism evidence="1 2">
    <name type="scientific">Saccharopolyspora elongata</name>
    <dbReference type="NCBI Taxonomy" id="2530387"/>
    <lineage>
        <taxon>Bacteria</taxon>
        <taxon>Bacillati</taxon>
        <taxon>Actinomycetota</taxon>
        <taxon>Actinomycetes</taxon>
        <taxon>Pseudonocardiales</taxon>
        <taxon>Pseudonocardiaceae</taxon>
        <taxon>Saccharopolyspora</taxon>
    </lineage>
</organism>
<protein>
    <submittedName>
        <fullName evidence="1">Uncharacterized protein</fullName>
    </submittedName>
</protein>
<gene>
    <name evidence="1" type="ORF">E1288_34405</name>
</gene>
<dbReference type="OrthoDB" id="5198532at2"/>